<dbReference type="Pfam" id="PF03450">
    <property type="entry name" value="CO_deh_flav_C"/>
    <property type="match status" value="1"/>
</dbReference>
<feature type="binding site" evidence="14">
    <location>
        <position position="718"/>
    </location>
    <ligand>
        <name>Mo-molybdopterin</name>
        <dbReference type="ChEBI" id="CHEBI:71302"/>
    </ligand>
    <ligandPart>
        <name>Mo</name>
        <dbReference type="ChEBI" id="CHEBI:28685"/>
    </ligandPart>
</feature>
<dbReference type="Gene3D" id="3.30.365.10">
    <property type="entry name" value="Aldehyde oxidase/xanthine dehydrogenase, molybdopterin binding domain"/>
    <property type="match status" value="4"/>
</dbReference>
<dbReference type="SUPFAM" id="SSF47741">
    <property type="entry name" value="CO dehydrogenase ISP C-domain like"/>
    <property type="match status" value="1"/>
</dbReference>
<dbReference type="Gene3D" id="3.30.465.10">
    <property type="match status" value="1"/>
</dbReference>
<feature type="binding site" evidence="14">
    <location>
        <position position="89"/>
    </location>
    <ligand>
        <name>[2Fe-2S] cluster</name>
        <dbReference type="ChEBI" id="CHEBI:190135"/>
        <label>2</label>
    </ligand>
</feature>
<evidence type="ECO:0000256" key="1">
    <source>
        <dbReference type="ARBA" id="ARBA00001974"/>
    </source>
</evidence>
<dbReference type="PANTHER" id="PTHR45444:SF3">
    <property type="entry name" value="XANTHINE DEHYDROGENASE"/>
    <property type="match status" value="1"/>
</dbReference>
<dbReference type="SUPFAM" id="SSF56003">
    <property type="entry name" value="Molybdenum cofactor-binding domain"/>
    <property type="match status" value="1"/>
</dbReference>
<keyword evidence="9 14" id="KW-0408">Iron</keyword>
<comment type="cofactor">
    <cofactor evidence="14">
        <name>Mo-molybdopterin</name>
        <dbReference type="ChEBI" id="CHEBI:71302"/>
    </cofactor>
    <text evidence="14">Binds 1 Mo-molybdopterin (Mo-MPT) cofactor per subunit.</text>
</comment>
<dbReference type="PIRSF" id="PIRSF000127">
    <property type="entry name" value="Xanthine_DH"/>
    <property type="match status" value="1"/>
</dbReference>
<comment type="cofactor">
    <cofactor evidence="1 13">
        <name>FAD</name>
        <dbReference type="ChEBI" id="CHEBI:57692"/>
    </cofactor>
</comment>
<comment type="similarity">
    <text evidence="2">Belongs to the xanthine dehydrogenase family.</text>
</comment>
<dbReference type="InterPro" id="IPR036318">
    <property type="entry name" value="FAD-bd_PCMH-like_sf"/>
</dbReference>
<dbReference type="FunFam" id="3.30.43.10:FF:000001">
    <property type="entry name" value="Xanthine dehydrogenase/oxidase"/>
    <property type="match status" value="1"/>
</dbReference>
<feature type="binding site" evidence="14">
    <location>
        <position position="1030"/>
    </location>
    <ligand>
        <name>Mo-molybdopterin</name>
        <dbReference type="ChEBI" id="CHEBI:71302"/>
    </ligand>
    <ligandPart>
        <name>Mo</name>
        <dbReference type="ChEBI" id="CHEBI:28685"/>
    </ligandPart>
</feature>
<sequence length="1282" mass="143376">MAQNFILVNACLTPVCSVFGKAVTTVEGIGSVAKKRLHPIQERLSVAHGSQCGYCTPGFVMAMYALLRNKPKPNMEDVDEAIQGNLCRCTGYRPILEAFYTFTENAENGTLKNSMNGNSCPMGEKCCKMNGNSKCNDTDRKEATKLSSFENVKEYDETQELIFPAELKLNKWHRKSFYMTKDGFTWYQPNSLEELLNLKSSYPNSRLISGNTEIGVEMKFRFIEAPMAINIKQVPELREYNLDNEKGLYLGMGLSLNEVKQLMGKYIAKLPKQKTQIFKEVQDMLYYFAGKHVRNMATIAGNIATASPISDLNPIWMASCAQIILASKQHGEKILPIDENFFLGYRKPSISADEVIKGIWVPYTKPNQFFRAYKQAQRREDDISIVTGAFLLELNENDNTIENLKISFGGMAPVTKLALETVKNVKGRKIDETLLEDISNKLTDEFKLPPDVPGGMPQFRQALTLSFWLKFYNEVSQKLKDQNEDNHSEMNGVSSRHEEKYHFTQVFAEVPETQNPIDPVGRPIMHASGEKHVTGEAIYSTDIQVAGCLHMAYVMSNVASGKILEVDTSKALLLPGVVDYIDHTDVPGQLLIIHNDTPIFAKDIIEFHGQPIGAIIAEDHETARRAAALVKVTIEKDQPIVTIEQAIEKQSFLNQQPYYIHSSLLEQNSVPEYDWSQYEKVVEGQIRIGGQEHFYLETHNAVVIPGEDDEIEVISSTQCVSDVQRDISWALGVPRHKIVVKVKRIGGGFGGKESTPGFFAAGAAVAAKKLRRPVKIYIERFDDMAITGTRHPFLFDYKVAVDNTGKLLNFDAKCYSNCGFSFDLSKGVMERAMVHIDNVYKFENVDVCGKLCKTNIASSTAFRGFGGPQGMFCTETIIKHIVEKFGFDENKLREQNFYNEGDCTPFGMHLRQCNIRRCWDECIELSNFEQRKNAVDEYNKKSPYVKRGIYLIPTKFGIGFGFKQLNQAGALVHVYTDGSVLVSHAGMEMGQGLHTKILQIAARCLEIDISLVHIENTATDKVPNTSPTAASVGSDMNGLAVQDACRKLMERIKPFKEENPTGSWKDWVMKAYVNRVSLSATGFGIIHSEAVDFFNGKGAELFGYCVYGVGCAEVEIDCLTGDHKVLRTDIVMDVGDSLNPAVDIGQIEGAFVQGYGLFTMEELKVRPDGIRLTRGPGNYKIPSADDAPRNFNVKLLKGSSNKMGIFSSKAIGEPPLFLGSCTFFAIREAIRAYRMDNGLNDYFRMDSPATPERIRMACEDGITKKLPKLPEEGTYNPWVVNI</sequence>
<feature type="binding site" evidence="13">
    <location>
        <position position="311"/>
    </location>
    <ligand>
        <name>FAD</name>
        <dbReference type="ChEBI" id="CHEBI:57692"/>
    </ligand>
</feature>
<dbReference type="PANTHER" id="PTHR45444">
    <property type="entry name" value="XANTHINE DEHYDROGENASE"/>
    <property type="match status" value="1"/>
</dbReference>
<evidence type="ECO:0000256" key="12">
    <source>
        <dbReference type="PIRSR" id="PIRSR000127-1"/>
    </source>
</evidence>
<dbReference type="Gene3D" id="3.30.390.50">
    <property type="entry name" value="CO dehydrogenase flavoprotein, C-terminal domain"/>
    <property type="match status" value="1"/>
</dbReference>
<dbReference type="SUPFAM" id="SSF54665">
    <property type="entry name" value="CO dehydrogenase molybdoprotein N-domain-like"/>
    <property type="match status" value="1"/>
</dbReference>
<dbReference type="SMART" id="SM01008">
    <property type="entry name" value="Ald_Xan_dh_C"/>
    <property type="match status" value="1"/>
</dbReference>
<comment type="cofactor">
    <cofactor evidence="11">
        <name>[2Fe-2S] cluster</name>
        <dbReference type="ChEBI" id="CHEBI:190135"/>
    </cofactor>
</comment>
<evidence type="ECO:0000259" key="15">
    <source>
        <dbReference type="PROSITE" id="PS51387"/>
    </source>
</evidence>
<dbReference type="SMART" id="SM01092">
    <property type="entry name" value="CO_deh_flav_C"/>
    <property type="match status" value="1"/>
</dbReference>
<feature type="binding site" evidence="13">
    <location>
        <position position="865"/>
    </location>
    <ligand>
        <name>substrate</name>
    </ligand>
</feature>
<dbReference type="InterPro" id="IPR046867">
    <property type="entry name" value="AldOxase/xan_DH_MoCoBD2"/>
</dbReference>
<dbReference type="InterPro" id="IPR036856">
    <property type="entry name" value="Ald_Oxase/Xan_DH_a/b_sf"/>
</dbReference>
<dbReference type="InterPro" id="IPR016167">
    <property type="entry name" value="FAD-bd_PCMH_sub1"/>
</dbReference>
<feature type="binding site" evidence="14">
    <location>
        <position position="749"/>
    </location>
    <ligand>
        <name>Mo-molybdopterin</name>
        <dbReference type="ChEBI" id="CHEBI:71302"/>
    </ligand>
    <ligandPart>
        <name>Mo</name>
        <dbReference type="ChEBI" id="CHEBI:28685"/>
    </ligandPart>
</feature>
<keyword evidence="7 13" id="KW-0274">FAD</keyword>
<evidence type="ECO:0000256" key="6">
    <source>
        <dbReference type="ARBA" id="ARBA00022723"/>
    </source>
</evidence>
<dbReference type="GO" id="GO:0005506">
    <property type="term" value="F:iron ion binding"/>
    <property type="evidence" value="ECO:0007669"/>
    <property type="project" value="InterPro"/>
</dbReference>
<keyword evidence="4" id="KW-0285">Flavoprotein</keyword>
<dbReference type="FunFam" id="3.30.465.10:FF:000004">
    <property type="entry name" value="Xanthine dehydrogenase/oxidase"/>
    <property type="match status" value="1"/>
</dbReference>
<dbReference type="SUPFAM" id="SSF55447">
    <property type="entry name" value="CO dehydrogenase flavoprotein C-terminal domain-like"/>
    <property type="match status" value="1"/>
</dbReference>
<feature type="binding site" evidence="14">
    <location>
        <position position="52"/>
    </location>
    <ligand>
        <name>[2Fe-2S] cluster</name>
        <dbReference type="ChEBI" id="CHEBI:190135"/>
        <label>2</label>
    </ligand>
</feature>
<dbReference type="WBParaSite" id="ACRNAN_scaffold8081.g20682.t1">
    <property type="protein sequence ID" value="ACRNAN_scaffold8081.g20682.t1"/>
    <property type="gene ID" value="ACRNAN_scaffold8081.g20682"/>
</dbReference>
<dbReference type="Gene3D" id="1.10.150.120">
    <property type="entry name" value="[2Fe-2S]-binding domain"/>
    <property type="match status" value="1"/>
</dbReference>
<dbReference type="Gene3D" id="3.10.20.30">
    <property type="match status" value="1"/>
</dbReference>
<feature type="binding site" evidence="13">
    <location>
        <position position="374"/>
    </location>
    <ligand>
        <name>FAD</name>
        <dbReference type="ChEBI" id="CHEBI:57692"/>
    </ligand>
</feature>
<dbReference type="InterPro" id="IPR008274">
    <property type="entry name" value="AldOxase/xan_DH_MoCoBD1"/>
</dbReference>
<keyword evidence="16" id="KW-1185">Reference proteome</keyword>
<keyword evidence="5 14" id="KW-0001">2Fe-2S</keyword>
<dbReference type="InterPro" id="IPR012675">
    <property type="entry name" value="Beta-grasp_dom_sf"/>
</dbReference>
<evidence type="ECO:0000256" key="3">
    <source>
        <dbReference type="ARBA" id="ARBA00022505"/>
    </source>
</evidence>
<dbReference type="FunFam" id="3.30.365.10:FF:000003">
    <property type="entry name" value="Aldehyde oxidase 1"/>
    <property type="match status" value="1"/>
</dbReference>
<feature type="active site" description="Proton acceptor" evidence="12">
    <location>
        <position position="1213"/>
    </location>
</feature>
<proteinExistence type="inferred from homology"/>
<comment type="cofactor">
    <cofactor evidence="14">
        <name>[2Fe-2S] cluster</name>
        <dbReference type="ChEBI" id="CHEBI:190135"/>
    </cofactor>
    <text evidence="14">Binds 2 [2Fe-2S] clusters.</text>
</comment>
<dbReference type="GO" id="GO:0016491">
    <property type="term" value="F:oxidoreductase activity"/>
    <property type="evidence" value="ECO:0007669"/>
    <property type="project" value="UniProtKB-KW"/>
</dbReference>
<keyword evidence="10 14" id="KW-0411">Iron-sulfur</keyword>
<dbReference type="InterPro" id="IPR016208">
    <property type="entry name" value="Ald_Oxase/xanthine_DH-like"/>
</dbReference>
<evidence type="ECO:0000313" key="17">
    <source>
        <dbReference type="WBParaSite" id="ACRNAN_scaffold8081.g20682.t1"/>
    </source>
</evidence>
<dbReference type="Gene3D" id="3.30.43.10">
    <property type="entry name" value="Uridine Diphospho-n-acetylenolpyruvylglucosamine Reductase, domain 2"/>
    <property type="match status" value="1"/>
</dbReference>
<reference evidence="17" key="1">
    <citation type="submission" date="2022-11" db="UniProtKB">
        <authorList>
            <consortium name="WormBaseParasite"/>
        </authorList>
    </citation>
    <scope>IDENTIFICATION</scope>
</reference>
<dbReference type="Pfam" id="PF01799">
    <property type="entry name" value="Fer2_2"/>
    <property type="match status" value="1"/>
</dbReference>
<dbReference type="GO" id="GO:0071949">
    <property type="term" value="F:FAD binding"/>
    <property type="evidence" value="ECO:0007669"/>
    <property type="project" value="InterPro"/>
</dbReference>
<feature type="binding site" evidence="13">
    <location>
        <position position="831"/>
    </location>
    <ligand>
        <name>substrate</name>
    </ligand>
</feature>
<feature type="binding site" evidence="14">
    <location>
        <position position="87"/>
    </location>
    <ligand>
        <name>[2Fe-2S] cluster</name>
        <dbReference type="ChEBI" id="CHEBI:190135"/>
        <label>2</label>
    </ligand>
</feature>
<feature type="binding site" evidence="13">
    <location>
        <position position="753"/>
    </location>
    <ligand>
        <name>substrate</name>
    </ligand>
</feature>
<dbReference type="InterPro" id="IPR016166">
    <property type="entry name" value="FAD-bd_PCMH"/>
</dbReference>
<feature type="binding site" evidence="14">
    <location>
        <position position="863"/>
    </location>
    <ligand>
        <name>Mo-molybdopterin</name>
        <dbReference type="ChEBI" id="CHEBI:71302"/>
    </ligand>
    <ligandPart>
        <name>Mo</name>
        <dbReference type="ChEBI" id="CHEBI:28685"/>
    </ligandPart>
</feature>
<dbReference type="InterPro" id="IPR002888">
    <property type="entry name" value="2Fe-2S-bd"/>
</dbReference>
<protein>
    <submittedName>
        <fullName evidence="17">FAD-binding PCMH-type domain-containing protein</fullName>
    </submittedName>
</protein>
<dbReference type="Pfam" id="PF01315">
    <property type="entry name" value="Ald_Xan_dh_C"/>
    <property type="match status" value="1"/>
</dbReference>
<dbReference type="InterPro" id="IPR036683">
    <property type="entry name" value="CO_DH_flav_C_dom_sf"/>
</dbReference>
<dbReference type="GO" id="GO:0051537">
    <property type="term" value="F:2 iron, 2 sulfur cluster binding"/>
    <property type="evidence" value="ECO:0007669"/>
    <property type="project" value="UniProtKB-KW"/>
</dbReference>
<dbReference type="Proteomes" id="UP000887540">
    <property type="component" value="Unplaced"/>
</dbReference>
<dbReference type="InterPro" id="IPR036884">
    <property type="entry name" value="2Fe-2S-bd_dom_sf"/>
</dbReference>
<organism evidence="16 17">
    <name type="scientific">Acrobeloides nanus</name>
    <dbReference type="NCBI Taxonomy" id="290746"/>
    <lineage>
        <taxon>Eukaryota</taxon>
        <taxon>Metazoa</taxon>
        <taxon>Ecdysozoa</taxon>
        <taxon>Nematoda</taxon>
        <taxon>Chromadorea</taxon>
        <taxon>Rhabditida</taxon>
        <taxon>Tylenchina</taxon>
        <taxon>Cephalobomorpha</taxon>
        <taxon>Cephaloboidea</taxon>
        <taxon>Cephalobidae</taxon>
        <taxon>Acrobeloides</taxon>
    </lineage>
</organism>
<keyword evidence="3 14" id="KW-0500">Molybdenum</keyword>
<dbReference type="FunFam" id="3.30.365.10:FF:000004">
    <property type="entry name" value="Xanthine dehydrogenase oxidase"/>
    <property type="match status" value="1"/>
</dbReference>
<keyword evidence="6 14" id="KW-0479">Metal-binding</keyword>
<dbReference type="InterPro" id="IPR002346">
    <property type="entry name" value="Mopterin_DH_FAD-bd"/>
</dbReference>
<dbReference type="InterPro" id="IPR005107">
    <property type="entry name" value="CO_DH_flav_C"/>
</dbReference>
<dbReference type="SUPFAM" id="SSF56176">
    <property type="entry name" value="FAD-binding/transporter-associated domain-like"/>
    <property type="match status" value="1"/>
</dbReference>
<dbReference type="Pfam" id="PF02738">
    <property type="entry name" value="MoCoBD_1"/>
    <property type="match status" value="1"/>
</dbReference>
<evidence type="ECO:0000256" key="8">
    <source>
        <dbReference type="ARBA" id="ARBA00023002"/>
    </source>
</evidence>
<dbReference type="Gene3D" id="3.90.1170.50">
    <property type="entry name" value="Aldehyde oxidase/xanthine dehydrogenase, a/b hammerhead"/>
    <property type="match status" value="1"/>
</dbReference>
<dbReference type="InterPro" id="IPR037165">
    <property type="entry name" value="AldOxase/xan_DH_Mopterin-bd_sf"/>
</dbReference>
<name>A0A914EH84_9BILA</name>
<evidence type="ECO:0000256" key="4">
    <source>
        <dbReference type="ARBA" id="ARBA00022630"/>
    </source>
</evidence>
<keyword evidence="8" id="KW-0560">Oxidoreductase</keyword>
<accession>A0A914EH84</accession>
<evidence type="ECO:0000256" key="9">
    <source>
        <dbReference type="ARBA" id="ARBA00023004"/>
    </source>
</evidence>
<feature type="binding site" evidence="14">
    <location>
        <position position="11"/>
    </location>
    <ligand>
        <name>[2Fe-2S] cluster</name>
        <dbReference type="ChEBI" id="CHEBI:190135"/>
        <label>1</label>
    </ligand>
</feature>
<dbReference type="Pfam" id="PF20256">
    <property type="entry name" value="MoCoBD_2"/>
    <property type="match status" value="1"/>
</dbReference>
<feature type="binding site" evidence="13">
    <location>
        <position position="288"/>
    </location>
    <ligand>
        <name>FAD</name>
        <dbReference type="ChEBI" id="CHEBI:57692"/>
    </ligand>
</feature>
<evidence type="ECO:0000256" key="14">
    <source>
        <dbReference type="PIRSR" id="PIRSR000127-3"/>
    </source>
</evidence>
<dbReference type="PROSITE" id="PS51387">
    <property type="entry name" value="FAD_PCMH"/>
    <property type="match status" value="1"/>
</dbReference>
<dbReference type="InterPro" id="IPR016169">
    <property type="entry name" value="FAD-bd_PCMH_sub2"/>
</dbReference>
<evidence type="ECO:0000313" key="16">
    <source>
        <dbReference type="Proteomes" id="UP000887540"/>
    </source>
</evidence>
<evidence type="ECO:0000256" key="5">
    <source>
        <dbReference type="ARBA" id="ARBA00022714"/>
    </source>
</evidence>
<evidence type="ECO:0000256" key="13">
    <source>
        <dbReference type="PIRSR" id="PIRSR000127-2"/>
    </source>
</evidence>
<evidence type="ECO:0000256" key="2">
    <source>
        <dbReference type="ARBA" id="ARBA00006849"/>
    </source>
</evidence>
<dbReference type="Pfam" id="PF00941">
    <property type="entry name" value="FAD_binding_5"/>
    <property type="match status" value="1"/>
</dbReference>
<evidence type="ECO:0000256" key="10">
    <source>
        <dbReference type="ARBA" id="ARBA00023014"/>
    </source>
</evidence>
<evidence type="ECO:0000256" key="11">
    <source>
        <dbReference type="ARBA" id="ARBA00034078"/>
    </source>
</evidence>
<feature type="domain" description="FAD-binding PCMH-type" evidence="15">
    <location>
        <begin position="179"/>
        <end position="366"/>
    </location>
</feature>
<feature type="binding site" evidence="13">
    <location>
        <begin position="207"/>
        <end position="214"/>
    </location>
    <ligand>
        <name>FAD</name>
        <dbReference type="ChEBI" id="CHEBI:57692"/>
    </ligand>
</feature>
<feature type="binding site" evidence="14">
    <location>
        <position position="55"/>
    </location>
    <ligand>
        <name>[2Fe-2S] cluster</name>
        <dbReference type="ChEBI" id="CHEBI:190135"/>
        <label>2</label>
    </ligand>
</feature>
<evidence type="ECO:0000256" key="7">
    <source>
        <dbReference type="ARBA" id="ARBA00022827"/>
    </source>
</evidence>
<dbReference type="InterPro" id="IPR000674">
    <property type="entry name" value="Ald_Oxase/Xan_DH_a/b"/>
</dbReference>